<dbReference type="Proteomes" id="UP000799755">
    <property type="component" value="Unassembled WGS sequence"/>
</dbReference>
<evidence type="ECO:0000313" key="2">
    <source>
        <dbReference type="Proteomes" id="UP000799755"/>
    </source>
</evidence>
<evidence type="ECO:0000313" key="1">
    <source>
        <dbReference type="EMBL" id="KAF2475346.1"/>
    </source>
</evidence>
<accession>A0ACB6R862</accession>
<proteinExistence type="predicted"/>
<keyword evidence="2" id="KW-1185">Reference proteome</keyword>
<name>A0ACB6R862_9PLEO</name>
<organism evidence="1 2">
    <name type="scientific">Lindgomyces ingoldianus</name>
    <dbReference type="NCBI Taxonomy" id="673940"/>
    <lineage>
        <taxon>Eukaryota</taxon>
        <taxon>Fungi</taxon>
        <taxon>Dikarya</taxon>
        <taxon>Ascomycota</taxon>
        <taxon>Pezizomycotina</taxon>
        <taxon>Dothideomycetes</taxon>
        <taxon>Pleosporomycetidae</taxon>
        <taxon>Pleosporales</taxon>
        <taxon>Lindgomycetaceae</taxon>
        <taxon>Lindgomyces</taxon>
    </lineage>
</organism>
<sequence length="200" mass="21151">MCSQYTNITPNHKKIPSRTGGRSRAEVNLIQETQAKLKHGYGAFELNTKCVRDSRLHIPINCYQPKTVLSPPSSLCPSLLQLALPFAEDLYAPSVPQADINHSAGCTPKALKDITAAASAIIAANQKTKLAPMGGEISIGCSAASVESATPSNMGTLREGLEHTASSGTAVIELRGLAATDTGKKERRTQDPLDGSVILE</sequence>
<comment type="caution">
    <text evidence="1">The sequence shown here is derived from an EMBL/GenBank/DDBJ whole genome shotgun (WGS) entry which is preliminary data.</text>
</comment>
<protein>
    <submittedName>
        <fullName evidence="1">Uncharacterized protein</fullName>
    </submittedName>
</protein>
<dbReference type="EMBL" id="MU003496">
    <property type="protein sequence ID" value="KAF2475346.1"/>
    <property type="molecule type" value="Genomic_DNA"/>
</dbReference>
<reference evidence="1" key="1">
    <citation type="journal article" date="2020" name="Stud. Mycol.">
        <title>101 Dothideomycetes genomes: a test case for predicting lifestyles and emergence of pathogens.</title>
        <authorList>
            <person name="Haridas S."/>
            <person name="Albert R."/>
            <person name="Binder M."/>
            <person name="Bloem J."/>
            <person name="Labutti K."/>
            <person name="Salamov A."/>
            <person name="Andreopoulos B."/>
            <person name="Baker S."/>
            <person name="Barry K."/>
            <person name="Bills G."/>
            <person name="Bluhm B."/>
            <person name="Cannon C."/>
            <person name="Castanera R."/>
            <person name="Culley D."/>
            <person name="Daum C."/>
            <person name="Ezra D."/>
            <person name="Gonzalez J."/>
            <person name="Henrissat B."/>
            <person name="Kuo A."/>
            <person name="Liang C."/>
            <person name="Lipzen A."/>
            <person name="Lutzoni F."/>
            <person name="Magnuson J."/>
            <person name="Mondo S."/>
            <person name="Nolan M."/>
            <person name="Ohm R."/>
            <person name="Pangilinan J."/>
            <person name="Park H.-J."/>
            <person name="Ramirez L."/>
            <person name="Alfaro M."/>
            <person name="Sun H."/>
            <person name="Tritt A."/>
            <person name="Yoshinaga Y."/>
            <person name="Zwiers L.-H."/>
            <person name="Turgeon B."/>
            <person name="Goodwin S."/>
            <person name="Spatafora J."/>
            <person name="Crous P."/>
            <person name="Grigoriev I."/>
        </authorList>
    </citation>
    <scope>NUCLEOTIDE SEQUENCE</scope>
    <source>
        <strain evidence="1">ATCC 200398</strain>
    </source>
</reference>
<gene>
    <name evidence="1" type="ORF">BDR25DRAFT_350732</name>
</gene>